<dbReference type="Proteomes" id="UP000008744">
    <property type="component" value="Unassembled WGS sequence"/>
</dbReference>
<evidence type="ECO:0000256" key="1">
    <source>
        <dbReference type="SAM" id="MobiDB-lite"/>
    </source>
</evidence>
<feature type="compositionally biased region" description="Polar residues" evidence="1">
    <location>
        <begin position="44"/>
        <end position="61"/>
    </location>
</feature>
<organism evidence="3">
    <name type="scientific">Drosophila persimilis</name>
    <name type="common">Fruit fly</name>
    <dbReference type="NCBI Taxonomy" id="7234"/>
    <lineage>
        <taxon>Eukaryota</taxon>
        <taxon>Metazoa</taxon>
        <taxon>Ecdysozoa</taxon>
        <taxon>Arthropoda</taxon>
        <taxon>Hexapoda</taxon>
        <taxon>Insecta</taxon>
        <taxon>Pterygota</taxon>
        <taxon>Neoptera</taxon>
        <taxon>Endopterygota</taxon>
        <taxon>Diptera</taxon>
        <taxon>Brachycera</taxon>
        <taxon>Muscomorpha</taxon>
        <taxon>Ephydroidea</taxon>
        <taxon>Drosophilidae</taxon>
        <taxon>Drosophila</taxon>
        <taxon>Sophophora</taxon>
    </lineage>
</organism>
<reference evidence="2 3" key="1">
    <citation type="journal article" date="2007" name="Nature">
        <title>Evolution of genes and genomes on the Drosophila phylogeny.</title>
        <authorList>
            <consortium name="Drosophila 12 Genomes Consortium"/>
            <person name="Clark A.G."/>
            <person name="Eisen M.B."/>
            <person name="Smith D.R."/>
            <person name="Bergman C.M."/>
            <person name="Oliver B."/>
            <person name="Markow T.A."/>
            <person name="Kaufman T.C."/>
            <person name="Kellis M."/>
            <person name="Gelbart W."/>
            <person name="Iyer V.N."/>
            <person name="Pollard D.A."/>
            <person name="Sackton T.B."/>
            <person name="Larracuente A.M."/>
            <person name="Singh N.D."/>
            <person name="Abad J.P."/>
            <person name="Abt D.N."/>
            <person name="Adryan B."/>
            <person name="Aguade M."/>
            <person name="Akashi H."/>
            <person name="Anderson W.W."/>
            <person name="Aquadro C.F."/>
            <person name="Ardell D.H."/>
            <person name="Arguello R."/>
            <person name="Artieri C.G."/>
            <person name="Barbash D.A."/>
            <person name="Barker D."/>
            <person name="Barsanti P."/>
            <person name="Batterham P."/>
            <person name="Batzoglou S."/>
            <person name="Begun D."/>
            <person name="Bhutkar A."/>
            <person name="Blanco E."/>
            <person name="Bosak S.A."/>
            <person name="Bradley R.K."/>
            <person name="Brand A.D."/>
            <person name="Brent M.R."/>
            <person name="Brooks A.N."/>
            <person name="Brown R.H."/>
            <person name="Butlin R.K."/>
            <person name="Caggese C."/>
            <person name="Calvi B.R."/>
            <person name="Bernardo de Carvalho A."/>
            <person name="Caspi A."/>
            <person name="Castrezana S."/>
            <person name="Celniker S.E."/>
            <person name="Chang J.L."/>
            <person name="Chapple C."/>
            <person name="Chatterji S."/>
            <person name="Chinwalla A."/>
            <person name="Civetta A."/>
            <person name="Clifton S.W."/>
            <person name="Comeron J.M."/>
            <person name="Costello J.C."/>
            <person name="Coyne J.A."/>
            <person name="Daub J."/>
            <person name="David R.G."/>
            <person name="Delcher A.L."/>
            <person name="Delehaunty K."/>
            <person name="Do C.B."/>
            <person name="Ebling H."/>
            <person name="Edwards K."/>
            <person name="Eickbush T."/>
            <person name="Evans J.D."/>
            <person name="Filipski A."/>
            <person name="Findeiss S."/>
            <person name="Freyhult E."/>
            <person name="Fulton L."/>
            <person name="Fulton R."/>
            <person name="Garcia A.C."/>
            <person name="Gardiner A."/>
            <person name="Garfield D.A."/>
            <person name="Garvin B.E."/>
            <person name="Gibson G."/>
            <person name="Gilbert D."/>
            <person name="Gnerre S."/>
            <person name="Godfrey J."/>
            <person name="Good R."/>
            <person name="Gotea V."/>
            <person name="Gravely B."/>
            <person name="Greenberg A.J."/>
            <person name="Griffiths-Jones S."/>
            <person name="Gross S."/>
            <person name="Guigo R."/>
            <person name="Gustafson E.A."/>
            <person name="Haerty W."/>
            <person name="Hahn M.W."/>
            <person name="Halligan D.L."/>
            <person name="Halpern A.L."/>
            <person name="Halter G.M."/>
            <person name="Han M.V."/>
            <person name="Heger A."/>
            <person name="Hillier L."/>
            <person name="Hinrichs A.S."/>
            <person name="Holmes I."/>
            <person name="Hoskins R.A."/>
            <person name="Hubisz M.J."/>
            <person name="Hultmark D."/>
            <person name="Huntley M.A."/>
            <person name="Jaffe D.B."/>
            <person name="Jagadeeshan S."/>
            <person name="Jeck W.R."/>
            <person name="Johnson J."/>
            <person name="Jones C.D."/>
            <person name="Jordan W.C."/>
            <person name="Karpen G.H."/>
            <person name="Kataoka E."/>
            <person name="Keightley P.D."/>
            <person name="Kheradpour P."/>
            <person name="Kirkness E.F."/>
            <person name="Koerich L.B."/>
            <person name="Kristiansen K."/>
            <person name="Kudrna D."/>
            <person name="Kulathinal R.J."/>
            <person name="Kumar S."/>
            <person name="Kwok R."/>
            <person name="Lander E."/>
            <person name="Langley C.H."/>
            <person name="Lapoint R."/>
            <person name="Lazzaro B.P."/>
            <person name="Lee S.J."/>
            <person name="Levesque L."/>
            <person name="Li R."/>
            <person name="Lin C.F."/>
            <person name="Lin M.F."/>
            <person name="Lindblad-Toh K."/>
            <person name="Llopart A."/>
            <person name="Long M."/>
            <person name="Low L."/>
            <person name="Lozovsky E."/>
            <person name="Lu J."/>
            <person name="Luo M."/>
            <person name="Machado C.A."/>
            <person name="Makalowski W."/>
            <person name="Marzo M."/>
            <person name="Matsuda M."/>
            <person name="Matzkin L."/>
            <person name="McAllister B."/>
            <person name="McBride C.S."/>
            <person name="McKernan B."/>
            <person name="McKernan K."/>
            <person name="Mendez-Lago M."/>
            <person name="Minx P."/>
            <person name="Mollenhauer M.U."/>
            <person name="Montooth K."/>
            <person name="Mount S.M."/>
            <person name="Mu X."/>
            <person name="Myers E."/>
            <person name="Negre B."/>
            <person name="Newfeld S."/>
            <person name="Nielsen R."/>
            <person name="Noor M.A."/>
            <person name="O'Grady P."/>
            <person name="Pachter L."/>
            <person name="Papaceit M."/>
            <person name="Parisi M.J."/>
            <person name="Parisi M."/>
            <person name="Parts L."/>
            <person name="Pedersen J.S."/>
            <person name="Pesole G."/>
            <person name="Phillippy A.M."/>
            <person name="Ponting C.P."/>
            <person name="Pop M."/>
            <person name="Porcelli D."/>
            <person name="Powell J.R."/>
            <person name="Prohaska S."/>
            <person name="Pruitt K."/>
            <person name="Puig M."/>
            <person name="Quesneville H."/>
            <person name="Ram K.R."/>
            <person name="Rand D."/>
            <person name="Rasmussen M.D."/>
            <person name="Reed L.K."/>
            <person name="Reenan R."/>
            <person name="Reily A."/>
            <person name="Remington K.A."/>
            <person name="Rieger T.T."/>
            <person name="Ritchie M.G."/>
            <person name="Robin C."/>
            <person name="Rogers Y.H."/>
            <person name="Rohde C."/>
            <person name="Rozas J."/>
            <person name="Rubenfield M.J."/>
            <person name="Ruiz A."/>
            <person name="Russo S."/>
            <person name="Salzberg S.L."/>
            <person name="Sanchez-Gracia A."/>
            <person name="Saranga D.J."/>
            <person name="Sato H."/>
            <person name="Schaeffer S.W."/>
            <person name="Schatz M.C."/>
            <person name="Schlenke T."/>
            <person name="Schwartz R."/>
            <person name="Segarra C."/>
            <person name="Singh R.S."/>
            <person name="Sirot L."/>
            <person name="Sirota M."/>
            <person name="Sisneros N.B."/>
            <person name="Smith C.D."/>
            <person name="Smith T.F."/>
            <person name="Spieth J."/>
            <person name="Stage D.E."/>
            <person name="Stark A."/>
            <person name="Stephan W."/>
            <person name="Strausberg R.L."/>
            <person name="Strempel S."/>
            <person name="Sturgill D."/>
            <person name="Sutton G."/>
            <person name="Sutton G.G."/>
            <person name="Tao W."/>
            <person name="Teichmann S."/>
            <person name="Tobari Y.N."/>
            <person name="Tomimura Y."/>
            <person name="Tsolas J.M."/>
            <person name="Valente V.L."/>
            <person name="Venter E."/>
            <person name="Venter J.C."/>
            <person name="Vicario S."/>
            <person name="Vieira F.G."/>
            <person name="Vilella A.J."/>
            <person name="Villasante A."/>
            <person name="Walenz B."/>
            <person name="Wang J."/>
            <person name="Wasserman M."/>
            <person name="Watts T."/>
            <person name="Wilson D."/>
            <person name="Wilson R.K."/>
            <person name="Wing R.A."/>
            <person name="Wolfner M.F."/>
            <person name="Wong A."/>
            <person name="Wong G.K."/>
            <person name="Wu C.I."/>
            <person name="Wu G."/>
            <person name="Yamamoto D."/>
            <person name="Yang H.P."/>
            <person name="Yang S.P."/>
            <person name="Yorke J.A."/>
            <person name="Yoshida K."/>
            <person name="Zdobnov E."/>
            <person name="Zhang P."/>
            <person name="Zhang Y."/>
            <person name="Zimin A.V."/>
            <person name="Baldwin J."/>
            <person name="Abdouelleil A."/>
            <person name="Abdulkadir J."/>
            <person name="Abebe A."/>
            <person name="Abera B."/>
            <person name="Abreu J."/>
            <person name="Acer S.C."/>
            <person name="Aftuck L."/>
            <person name="Alexander A."/>
            <person name="An P."/>
            <person name="Anderson E."/>
            <person name="Anderson S."/>
            <person name="Arachi H."/>
            <person name="Azer M."/>
            <person name="Bachantsang P."/>
            <person name="Barry A."/>
            <person name="Bayul T."/>
            <person name="Berlin A."/>
            <person name="Bessette D."/>
            <person name="Bloom T."/>
            <person name="Blye J."/>
            <person name="Boguslavskiy L."/>
            <person name="Bonnet C."/>
            <person name="Boukhgalter B."/>
            <person name="Bourzgui I."/>
            <person name="Brown A."/>
            <person name="Cahill P."/>
            <person name="Channer S."/>
            <person name="Cheshatsang Y."/>
            <person name="Chuda L."/>
            <person name="Citroen M."/>
            <person name="Collymore A."/>
            <person name="Cooke P."/>
            <person name="Costello M."/>
            <person name="D'Aco K."/>
            <person name="Daza R."/>
            <person name="De Haan G."/>
            <person name="DeGray S."/>
            <person name="DeMaso C."/>
            <person name="Dhargay N."/>
            <person name="Dooley K."/>
            <person name="Dooley E."/>
            <person name="Doricent M."/>
            <person name="Dorje P."/>
            <person name="Dorjee K."/>
            <person name="Dupes A."/>
            <person name="Elong R."/>
            <person name="Falk J."/>
            <person name="Farina A."/>
            <person name="Faro S."/>
            <person name="Ferguson D."/>
            <person name="Fisher S."/>
            <person name="Foley C.D."/>
            <person name="Franke A."/>
            <person name="Friedrich D."/>
            <person name="Gadbois L."/>
            <person name="Gearin G."/>
            <person name="Gearin C.R."/>
            <person name="Giannoukos G."/>
            <person name="Goode T."/>
            <person name="Graham J."/>
            <person name="Grandbois E."/>
            <person name="Grewal S."/>
            <person name="Gyaltsen K."/>
            <person name="Hafez N."/>
            <person name="Hagos B."/>
            <person name="Hall J."/>
            <person name="Henson C."/>
            <person name="Hollinger A."/>
            <person name="Honan T."/>
            <person name="Huard M.D."/>
            <person name="Hughes L."/>
            <person name="Hurhula B."/>
            <person name="Husby M.E."/>
            <person name="Kamat A."/>
            <person name="Kanga B."/>
            <person name="Kashin S."/>
            <person name="Khazanovich D."/>
            <person name="Kisner P."/>
            <person name="Lance K."/>
            <person name="Lara M."/>
            <person name="Lee W."/>
            <person name="Lennon N."/>
            <person name="Letendre F."/>
            <person name="LeVine R."/>
            <person name="Lipovsky A."/>
            <person name="Liu X."/>
            <person name="Liu J."/>
            <person name="Liu S."/>
            <person name="Lokyitsang T."/>
            <person name="Lokyitsang Y."/>
            <person name="Lubonja R."/>
            <person name="Lui A."/>
            <person name="MacDonald P."/>
            <person name="Magnisalis V."/>
            <person name="Maru K."/>
            <person name="Matthews C."/>
            <person name="McCusker W."/>
            <person name="McDonough S."/>
            <person name="Mehta T."/>
            <person name="Meldrim J."/>
            <person name="Meneus L."/>
            <person name="Mihai O."/>
            <person name="Mihalev A."/>
            <person name="Mihova T."/>
            <person name="Mittelman R."/>
            <person name="Mlenga V."/>
            <person name="Montmayeur A."/>
            <person name="Mulrain L."/>
            <person name="Navidi A."/>
            <person name="Naylor J."/>
            <person name="Negash T."/>
            <person name="Nguyen T."/>
            <person name="Nguyen N."/>
            <person name="Nicol R."/>
            <person name="Norbu C."/>
            <person name="Norbu N."/>
            <person name="Novod N."/>
            <person name="O'Neill B."/>
            <person name="Osman S."/>
            <person name="Markiewicz E."/>
            <person name="Oyono O.L."/>
            <person name="Patti C."/>
            <person name="Phunkhang P."/>
            <person name="Pierre F."/>
            <person name="Priest M."/>
            <person name="Raghuraman S."/>
            <person name="Rege F."/>
            <person name="Reyes R."/>
            <person name="Rise C."/>
            <person name="Rogov P."/>
            <person name="Ross K."/>
            <person name="Ryan E."/>
            <person name="Settipalli S."/>
            <person name="Shea T."/>
            <person name="Sherpa N."/>
            <person name="Shi L."/>
            <person name="Shih D."/>
            <person name="Sparrow T."/>
            <person name="Spaulding J."/>
            <person name="Stalker J."/>
            <person name="Stange-Thomann N."/>
            <person name="Stavropoulos S."/>
            <person name="Stone C."/>
            <person name="Strader C."/>
            <person name="Tesfaye S."/>
            <person name="Thomson T."/>
            <person name="Thoulutsang Y."/>
            <person name="Thoulutsang D."/>
            <person name="Topham K."/>
            <person name="Topping I."/>
            <person name="Tsamla T."/>
            <person name="Vassiliev H."/>
            <person name="Vo A."/>
            <person name="Wangchuk T."/>
            <person name="Wangdi T."/>
            <person name="Weiand M."/>
            <person name="Wilkinson J."/>
            <person name="Wilson A."/>
            <person name="Yadav S."/>
            <person name="Young G."/>
            <person name="Yu Q."/>
            <person name="Zembek L."/>
            <person name="Zhong D."/>
            <person name="Zimmer A."/>
            <person name="Zwirko Z."/>
            <person name="Jaffe D.B."/>
            <person name="Alvarez P."/>
            <person name="Brockman W."/>
            <person name="Butler J."/>
            <person name="Chin C."/>
            <person name="Gnerre S."/>
            <person name="Grabherr M."/>
            <person name="Kleber M."/>
            <person name="Mauceli E."/>
            <person name="MacCallum I."/>
        </authorList>
    </citation>
    <scope>NUCLEOTIDE SEQUENCE [LARGE SCALE GENOMIC DNA]</scope>
    <source>
        <strain evidence="3">MSH-3 / Tucson 14011-0111.49</strain>
    </source>
</reference>
<accession>B4GU11</accession>
<feature type="region of interest" description="Disordered" evidence="1">
    <location>
        <begin position="31"/>
        <end position="69"/>
    </location>
</feature>
<gene>
    <name evidence="2" type="primary">Dper\GL14459</name>
    <name evidence="2" type="ORF">Dper_GL14459</name>
</gene>
<evidence type="ECO:0000313" key="3">
    <source>
        <dbReference type="Proteomes" id="UP000008744"/>
    </source>
</evidence>
<proteinExistence type="predicted"/>
<protein>
    <submittedName>
        <fullName evidence="2">GL14459</fullName>
    </submittedName>
</protein>
<name>B4GU11_DROPE</name>
<dbReference type="AlphaFoldDB" id="B4GU11"/>
<dbReference type="EMBL" id="CH479190">
    <property type="protein sequence ID" value="EDW26031.1"/>
    <property type="molecule type" value="Genomic_DNA"/>
</dbReference>
<evidence type="ECO:0000313" key="2">
    <source>
        <dbReference type="EMBL" id="EDW26031.1"/>
    </source>
</evidence>
<sequence>MDNTTAAAPAPATANNVICLIRDGVPSADLLPAAALSPPTPQLENSWQYSERSQLADSNPRTVGERQRR</sequence>
<keyword evidence="3" id="KW-1185">Reference proteome</keyword>
<dbReference type="HOGENOM" id="CLU_2778544_0_0_1"/>